<proteinExistence type="predicted"/>
<dbReference type="Proteomes" id="UP000545507">
    <property type="component" value="Unassembled WGS sequence"/>
</dbReference>
<keyword evidence="1" id="KW-0732">Signal</keyword>
<dbReference type="Gene3D" id="3.55.50.70">
    <property type="match status" value="1"/>
</dbReference>
<name>A0A7Y8KX15_9BURK</name>
<dbReference type="InterPro" id="IPR018927">
    <property type="entry name" value="Pilus_synth_Q_C"/>
</dbReference>
<dbReference type="AlphaFoldDB" id="A0A7Y8KX15"/>
<protein>
    <recommendedName>
        <fullName evidence="2">Toxin co-regulated pilus biosynthesis protein Q C-terminal domain-containing protein</fullName>
    </recommendedName>
</protein>
<feature type="signal peptide" evidence="1">
    <location>
        <begin position="1"/>
        <end position="19"/>
    </location>
</feature>
<gene>
    <name evidence="3" type="ORF">F3K02_12655</name>
</gene>
<reference evidence="3 4" key="1">
    <citation type="submission" date="2019-09" db="EMBL/GenBank/DDBJ databases">
        <title>Hydrogenophaga aromatica sp. nov., isolated from a para-xylene-degrading enrichment culture.</title>
        <authorList>
            <person name="Tancsics A."/>
            <person name="Banerjee S."/>
        </authorList>
    </citation>
    <scope>NUCLEOTIDE SEQUENCE [LARGE SCALE GENOMIC DNA]</scope>
    <source>
        <strain evidence="3 4">D2P1</strain>
    </source>
</reference>
<feature type="chain" id="PRO_5030997120" description="Toxin co-regulated pilus biosynthesis protein Q C-terminal domain-containing protein" evidence="1">
    <location>
        <begin position="20"/>
        <end position="227"/>
    </location>
</feature>
<dbReference type="RefSeq" id="WP_177136003.1">
    <property type="nucleotide sequence ID" value="NZ_VYGV01000011.1"/>
</dbReference>
<keyword evidence="4" id="KW-1185">Reference proteome</keyword>
<feature type="domain" description="Toxin co-regulated pilus biosynthesis protein Q C-terminal" evidence="2">
    <location>
        <begin position="145"/>
        <end position="219"/>
    </location>
</feature>
<evidence type="ECO:0000313" key="4">
    <source>
        <dbReference type="Proteomes" id="UP000545507"/>
    </source>
</evidence>
<comment type="caution">
    <text evidence="3">The sequence shown here is derived from an EMBL/GenBank/DDBJ whole genome shotgun (WGS) entry which is preliminary data.</text>
</comment>
<evidence type="ECO:0000256" key="1">
    <source>
        <dbReference type="SAM" id="SignalP"/>
    </source>
</evidence>
<sequence length="227" mass="24511">MFKHIVALAMVGAVCASHAQSNIVSLTSKGATPAASSNTLIQSDLIGAARMIVPPDWKGFVKAGIDLKRASVADIQTGEAWQTAFDRWLGREGLQATMDWEKKYFYLEAAQKVNAVLTSQPAIAIPVAVKAQQAPQVAPAVSSNTWDVSPSDGNLSTALIRWAREAKQELMYEAPEDLPAIKASYPGDFFAALDQVLSDTANGPYPLFGCRYDNVVRILHTSQACDR</sequence>
<organism evidence="3 4">
    <name type="scientific">Hydrogenophaga aromaticivorans</name>
    <dbReference type="NCBI Taxonomy" id="2610898"/>
    <lineage>
        <taxon>Bacteria</taxon>
        <taxon>Pseudomonadati</taxon>
        <taxon>Pseudomonadota</taxon>
        <taxon>Betaproteobacteria</taxon>
        <taxon>Burkholderiales</taxon>
        <taxon>Comamonadaceae</taxon>
        <taxon>Hydrogenophaga</taxon>
    </lineage>
</organism>
<evidence type="ECO:0000313" key="3">
    <source>
        <dbReference type="EMBL" id="NWF46095.1"/>
    </source>
</evidence>
<dbReference type="Pfam" id="PF10671">
    <property type="entry name" value="TcpQ"/>
    <property type="match status" value="1"/>
</dbReference>
<accession>A0A7Y8KX15</accession>
<evidence type="ECO:0000259" key="2">
    <source>
        <dbReference type="Pfam" id="PF10671"/>
    </source>
</evidence>
<dbReference type="EMBL" id="VYGV01000011">
    <property type="protein sequence ID" value="NWF46095.1"/>
    <property type="molecule type" value="Genomic_DNA"/>
</dbReference>